<dbReference type="FunFam" id="3.40.50.1000:FF:000001">
    <property type="entry name" value="Phospholipid-transporting ATPase IC"/>
    <property type="match status" value="1"/>
</dbReference>
<comment type="similarity">
    <text evidence="3 17">Belongs to the cation transport ATPase (P-type) (TC 3.A.3) family. Type IV subfamily.</text>
</comment>
<feature type="binding site" evidence="15">
    <location>
        <position position="590"/>
    </location>
    <ligand>
        <name>ATP</name>
        <dbReference type="ChEBI" id="CHEBI:30616"/>
    </ligand>
</feature>
<evidence type="ECO:0000313" key="22">
    <source>
        <dbReference type="EMBL" id="KAF9757769.1"/>
    </source>
</evidence>
<keyword evidence="8 16" id="KW-0460">Magnesium</keyword>
<dbReference type="Pfam" id="PF00702">
    <property type="entry name" value="Hydrolase"/>
    <property type="match status" value="1"/>
</dbReference>
<evidence type="ECO:0000259" key="21">
    <source>
        <dbReference type="Pfam" id="PF16212"/>
    </source>
</evidence>
<evidence type="ECO:0000256" key="16">
    <source>
        <dbReference type="PIRSR" id="PIRSR606539-3"/>
    </source>
</evidence>
<feature type="binding site" evidence="15">
    <location>
        <position position="1002"/>
    </location>
    <ligand>
        <name>ATP</name>
        <dbReference type="ChEBI" id="CHEBI:30616"/>
    </ligand>
</feature>
<dbReference type="InterPro" id="IPR018303">
    <property type="entry name" value="ATPase_P-typ_P_site"/>
</dbReference>
<keyword evidence="11 17" id="KW-0472">Membrane</keyword>
<feature type="domain" description="P-type ATPase A" evidence="19">
    <location>
        <begin position="308"/>
        <end position="397"/>
    </location>
</feature>
<feature type="transmembrane region" description="Helical" evidence="17">
    <location>
        <begin position="1205"/>
        <end position="1225"/>
    </location>
</feature>
<dbReference type="GO" id="GO:0005524">
    <property type="term" value="F:ATP binding"/>
    <property type="evidence" value="ECO:0007669"/>
    <property type="project" value="UniProtKB-UniRule"/>
</dbReference>
<keyword evidence="9 17" id="KW-1278">Translocase</keyword>
<keyword evidence="5 16" id="KW-0479">Metal-binding</keyword>
<dbReference type="NCBIfam" id="TIGR01652">
    <property type="entry name" value="ATPase-Plipid"/>
    <property type="match status" value="2"/>
</dbReference>
<feature type="binding site" evidence="15">
    <location>
        <position position="795"/>
    </location>
    <ligand>
        <name>ATP</name>
        <dbReference type="ChEBI" id="CHEBI:30616"/>
    </ligand>
</feature>
<reference evidence="22" key="1">
    <citation type="submission" date="2020-10" db="EMBL/GenBank/DDBJ databases">
        <title>High-Quality Genome Resource of Clonostachys rosea strain S41 by Oxford Nanopore Long-Read Sequencing.</title>
        <authorList>
            <person name="Wang H."/>
        </authorList>
    </citation>
    <scope>NUCLEOTIDE SEQUENCE</scope>
    <source>
        <strain evidence="22">S41</strain>
    </source>
</reference>
<feature type="binding site" evidence="15">
    <location>
        <position position="920"/>
    </location>
    <ligand>
        <name>ATP</name>
        <dbReference type="ChEBI" id="CHEBI:30616"/>
    </ligand>
</feature>
<dbReference type="GO" id="GO:0005886">
    <property type="term" value="C:plasma membrane"/>
    <property type="evidence" value="ECO:0007669"/>
    <property type="project" value="TreeGrafter"/>
</dbReference>
<evidence type="ECO:0000313" key="23">
    <source>
        <dbReference type="Proteomes" id="UP000616885"/>
    </source>
</evidence>
<evidence type="ECO:0000256" key="7">
    <source>
        <dbReference type="ARBA" id="ARBA00022840"/>
    </source>
</evidence>
<name>A0A8H7TUW3_BIOOC</name>
<feature type="binding site" evidence="15">
    <location>
        <position position="1119"/>
    </location>
    <ligand>
        <name>ATP</name>
        <dbReference type="ChEBI" id="CHEBI:30616"/>
    </ligand>
</feature>
<feature type="binding site" evidence="15">
    <location>
        <position position="591"/>
    </location>
    <ligand>
        <name>ATP</name>
        <dbReference type="ChEBI" id="CHEBI:30616"/>
    </ligand>
</feature>
<dbReference type="Pfam" id="PF13246">
    <property type="entry name" value="Cation_ATPase"/>
    <property type="match status" value="1"/>
</dbReference>
<comment type="catalytic activity">
    <reaction evidence="12 17">
        <text>ATP + H2O + phospholipidSide 1 = ADP + phosphate + phospholipidSide 2.</text>
        <dbReference type="EC" id="7.6.2.1"/>
    </reaction>
</comment>
<comment type="catalytic activity">
    <reaction evidence="13">
        <text>a 1,2-diacyl-sn-glycero-3-phosphoethanolamine(out) + ATP + H2O = a 1,2-diacyl-sn-glycero-3-phosphoethanolamine(in) + ADP + phosphate + H(+)</text>
        <dbReference type="Rhea" id="RHEA:66132"/>
        <dbReference type="ChEBI" id="CHEBI:15377"/>
        <dbReference type="ChEBI" id="CHEBI:15378"/>
        <dbReference type="ChEBI" id="CHEBI:30616"/>
        <dbReference type="ChEBI" id="CHEBI:43474"/>
        <dbReference type="ChEBI" id="CHEBI:64612"/>
        <dbReference type="ChEBI" id="CHEBI:456216"/>
    </reaction>
    <physiologicalReaction direction="left-to-right" evidence="13">
        <dbReference type="Rhea" id="RHEA:66133"/>
    </physiologicalReaction>
</comment>
<feature type="binding site" evidence="16">
    <location>
        <position position="1115"/>
    </location>
    <ligand>
        <name>Mg(2+)</name>
        <dbReference type="ChEBI" id="CHEBI:18420"/>
    </ligand>
</feature>
<evidence type="ECO:0000256" key="4">
    <source>
        <dbReference type="ARBA" id="ARBA00022692"/>
    </source>
</evidence>
<accession>A0A8H7TUW3</accession>
<dbReference type="InterPro" id="IPR023299">
    <property type="entry name" value="ATPase_P-typ_cyto_dom_N"/>
</dbReference>
<feature type="transmembrane region" description="Helical" evidence="17">
    <location>
        <begin position="1287"/>
        <end position="1305"/>
    </location>
</feature>
<evidence type="ECO:0000256" key="12">
    <source>
        <dbReference type="ARBA" id="ARBA00034036"/>
    </source>
</evidence>
<dbReference type="Proteomes" id="UP000616885">
    <property type="component" value="Unassembled WGS sequence"/>
</dbReference>
<feature type="binding site" evidence="15">
    <location>
        <position position="1094"/>
    </location>
    <ligand>
        <name>ATP</name>
        <dbReference type="ChEBI" id="CHEBI:30616"/>
    </ligand>
</feature>
<feature type="binding site" evidence="15">
    <location>
        <position position="1000"/>
    </location>
    <ligand>
        <name>ATP</name>
        <dbReference type="ChEBI" id="CHEBI:30616"/>
    </ligand>
</feature>
<dbReference type="InterPro" id="IPR036412">
    <property type="entry name" value="HAD-like_sf"/>
</dbReference>
<dbReference type="GO" id="GO:0005802">
    <property type="term" value="C:trans-Golgi network"/>
    <property type="evidence" value="ECO:0007669"/>
    <property type="project" value="TreeGrafter"/>
</dbReference>
<evidence type="ECO:0000256" key="3">
    <source>
        <dbReference type="ARBA" id="ARBA00008109"/>
    </source>
</evidence>
<comment type="subcellular location">
    <subcellularLocation>
        <location evidence="2">Endomembrane system</location>
    </subcellularLocation>
    <subcellularLocation>
        <location evidence="1 17">Membrane</location>
        <topology evidence="1 17">Multi-pass membrane protein</topology>
    </subcellularLocation>
</comment>
<keyword evidence="7 15" id="KW-0067">ATP-binding</keyword>
<dbReference type="InterPro" id="IPR006539">
    <property type="entry name" value="P-type_ATPase_IV"/>
</dbReference>
<feature type="region of interest" description="Disordered" evidence="18">
    <location>
        <begin position="825"/>
        <end position="854"/>
    </location>
</feature>
<dbReference type="GO" id="GO:0140326">
    <property type="term" value="F:ATPase-coupled intramembrane lipid transporter activity"/>
    <property type="evidence" value="ECO:0007669"/>
    <property type="project" value="UniProtKB-EC"/>
</dbReference>
<dbReference type="GO" id="GO:0016887">
    <property type="term" value="F:ATP hydrolysis activity"/>
    <property type="evidence" value="ECO:0007669"/>
    <property type="project" value="InterPro"/>
</dbReference>
<feature type="binding site" evidence="15">
    <location>
        <position position="726"/>
    </location>
    <ligand>
        <name>ATP</name>
        <dbReference type="ChEBI" id="CHEBI:30616"/>
    </ligand>
</feature>
<dbReference type="PANTHER" id="PTHR24092:SF174">
    <property type="entry name" value="PHOSPHOLIPID-TRANSPORTING ATPASE DNF3-RELATED"/>
    <property type="match status" value="1"/>
</dbReference>
<dbReference type="GO" id="GO:0006892">
    <property type="term" value="P:post-Golgi vesicle-mediated transport"/>
    <property type="evidence" value="ECO:0007669"/>
    <property type="project" value="TreeGrafter"/>
</dbReference>
<feature type="domain" description="P-type ATPase C-terminal" evidence="21">
    <location>
        <begin position="1142"/>
        <end position="1391"/>
    </location>
</feature>
<evidence type="ECO:0000259" key="19">
    <source>
        <dbReference type="Pfam" id="PF00122"/>
    </source>
</evidence>
<feature type="compositionally biased region" description="Polar residues" evidence="18">
    <location>
        <begin position="76"/>
        <end position="92"/>
    </location>
</feature>
<dbReference type="SFLD" id="SFLDG00002">
    <property type="entry name" value="C1.7:_P-type_atpase_like"/>
    <property type="match status" value="1"/>
</dbReference>
<evidence type="ECO:0000256" key="13">
    <source>
        <dbReference type="ARBA" id="ARBA00049128"/>
    </source>
</evidence>
<dbReference type="Gene3D" id="2.70.150.10">
    <property type="entry name" value="Calcium-transporting ATPase, cytoplasmic transduction domain A"/>
    <property type="match status" value="1"/>
</dbReference>
<evidence type="ECO:0000256" key="6">
    <source>
        <dbReference type="ARBA" id="ARBA00022741"/>
    </source>
</evidence>
<dbReference type="PRINTS" id="PR00119">
    <property type="entry name" value="CATATPASE"/>
</dbReference>
<evidence type="ECO:0000256" key="11">
    <source>
        <dbReference type="ARBA" id="ARBA00023136"/>
    </source>
</evidence>
<dbReference type="InterPro" id="IPR023298">
    <property type="entry name" value="ATPase_P-typ_TM_dom_sf"/>
</dbReference>
<feature type="transmembrane region" description="Helical" evidence="17">
    <location>
        <begin position="1255"/>
        <end position="1275"/>
    </location>
</feature>
<dbReference type="InterPro" id="IPR001757">
    <property type="entry name" value="P_typ_ATPase"/>
</dbReference>
<evidence type="ECO:0000259" key="20">
    <source>
        <dbReference type="Pfam" id="PF16209"/>
    </source>
</evidence>
<dbReference type="EC" id="7.6.2.1" evidence="17"/>
<dbReference type="InterPro" id="IPR032630">
    <property type="entry name" value="P_typ_ATPase_c"/>
</dbReference>
<dbReference type="PROSITE" id="PS00154">
    <property type="entry name" value="ATPASE_E1_E2"/>
    <property type="match status" value="1"/>
</dbReference>
<feature type="region of interest" description="Disordered" evidence="18">
    <location>
        <begin position="630"/>
        <end position="667"/>
    </location>
</feature>
<feature type="binding site" evidence="15">
    <location>
        <position position="772"/>
    </location>
    <ligand>
        <name>ATP</name>
        <dbReference type="ChEBI" id="CHEBI:30616"/>
    </ligand>
</feature>
<dbReference type="InterPro" id="IPR023214">
    <property type="entry name" value="HAD_sf"/>
</dbReference>
<dbReference type="GO" id="GO:0032456">
    <property type="term" value="P:endocytic recycling"/>
    <property type="evidence" value="ECO:0007669"/>
    <property type="project" value="TreeGrafter"/>
</dbReference>
<comment type="caution">
    <text evidence="22">The sequence shown here is derived from an EMBL/GenBank/DDBJ whole genome shotgun (WGS) entry which is preliminary data.</text>
</comment>
<dbReference type="InterPro" id="IPR044492">
    <property type="entry name" value="P_typ_ATPase_HD_dom"/>
</dbReference>
<gene>
    <name evidence="22" type="ORF">IM811_008713</name>
</gene>
<dbReference type="InterPro" id="IPR032631">
    <property type="entry name" value="P-type_ATPase_N"/>
</dbReference>
<dbReference type="FunFam" id="3.40.50.1000:FF:000172">
    <property type="entry name" value="Phospholipid-transporting ATPase"/>
    <property type="match status" value="1"/>
</dbReference>
<dbReference type="Gene3D" id="3.40.1110.10">
    <property type="entry name" value="Calcium-transporting ATPase, cytoplasmic domain N"/>
    <property type="match status" value="1"/>
</dbReference>
<dbReference type="InterPro" id="IPR008250">
    <property type="entry name" value="ATPase_P-typ_transduc_dom_A_sf"/>
</dbReference>
<feature type="transmembrane region" description="Helical" evidence="17">
    <location>
        <begin position="1361"/>
        <end position="1381"/>
    </location>
</feature>
<feature type="binding site" evidence="16">
    <location>
        <position position="1119"/>
    </location>
    <ligand>
        <name>Mg(2+)</name>
        <dbReference type="ChEBI" id="CHEBI:18420"/>
    </ligand>
</feature>
<evidence type="ECO:0000256" key="17">
    <source>
        <dbReference type="RuleBase" id="RU362033"/>
    </source>
</evidence>
<evidence type="ECO:0000256" key="15">
    <source>
        <dbReference type="PIRSR" id="PIRSR606539-2"/>
    </source>
</evidence>
<feature type="transmembrane region" description="Helical" evidence="17">
    <location>
        <begin position="471"/>
        <end position="493"/>
    </location>
</feature>
<feature type="compositionally biased region" description="Basic and acidic residues" evidence="18">
    <location>
        <begin position="1"/>
        <end position="11"/>
    </location>
</feature>
<feature type="compositionally biased region" description="Basic and acidic residues" evidence="18">
    <location>
        <begin position="630"/>
        <end position="650"/>
    </location>
</feature>
<feature type="transmembrane region" description="Helical" evidence="17">
    <location>
        <begin position="1317"/>
        <end position="1341"/>
    </location>
</feature>
<feature type="compositionally biased region" description="Polar residues" evidence="18">
    <location>
        <begin position="841"/>
        <end position="852"/>
    </location>
</feature>
<feature type="region of interest" description="Disordered" evidence="18">
    <location>
        <begin position="1"/>
        <end position="93"/>
    </location>
</feature>
<dbReference type="SUPFAM" id="SSF81653">
    <property type="entry name" value="Calcium ATPase, transduction domain A"/>
    <property type="match status" value="1"/>
</dbReference>
<dbReference type="GO" id="GO:0045332">
    <property type="term" value="P:phospholipid translocation"/>
    <property type="evidence" value="ECO:0007669"/>
    <property type="project" value="TreeGrafter"/>
</dbReference>
<evidence type="ECO:0000256" key="1">
    <source>
        <dbReference type="ARBA" id="ARBA00004141"/>
    </source>
</evidence>
<dbReference type="InterPro" id="IPR059000">
    <property type="entry name" value="ATPase_P-type_domA"/>
</dbReference>
<feature type="region of interest" description="Disordered" evidence="18">
    <location>
        <begin position="869"/>
        <end position="890"/>
    </location>
</feature>
<dbReference type="SUPFAM" id="SSF81665">
    <property type="entry name" value="Calcium ATPase, transmembrane domain M"/>
    <property type="match status" value="1"/>
</dbReference>
<dbReference type="Gene3D" id="3.40.50.1000">
    <property type="entry name" value="HAD superfamily/HAD-like"/>
    <property type="match status" value="1"/>
</dbReference>
<dbReference type="Pfam" id="PF00122">
    <property type="entry name" value="E1-E2_ATPase"/>
    <property type="match status" value="1"/>
</dbReference>
<dbReference type="Pfam" id="PF16212">
    <property type="entry name" value="PhoLip_ATPase_C"/>
    <property type="match status" value="1"/>
</dbReference>
<feature type="transmembrane region" description="Helical" evidence="17">
    <location>
        <begin position="524"/>
        <end position="544"/>
    </location>
</feature>
<dbReference type="EMBL" id="JADCTT010000002">
    <property type="protein sequence ID" value="KAF9757769.1"/>
    <property type="molecule type" value="Genomic_DNA"/>
</dbReference>
<evidence type="ECO:0000256" key="8">
    <source>
        <dbReference type="ARBA" id="ARBA00022842"/>
    </source>
</evidence>
<evidence type="ECO:0000256" key="18">
    <source>
        <dbReference type="SAM" id="MobiDB-lite"/>
    </source>
</evidence>
<feature type="active site" description="4-aspartylphosphate intermediate" evidence="14">
    <location>
        <position position="589"/>
    </location>
</feature>
<dbReference type="SFLD" id="SFLDS00003">
    <property type="entry name" value="Haloacid_Dehalogenase"/>
    <property type="match status" value="1"/>
</dbReference>
<dbReference type="Pfam" id="PF16209">
    <property type="entry name" value="PhoLip_ATPase_N"/>
    <property type="match status" value="1"/>
</dbReference>
<keyword evidence="10 17" id="KW-1133">Transmembrane helix</keyword>
<feature type="binding site" evidence="16">
    <location>
        <position position="591"/>
    </location>
    <ligand>
        <name>Mg(2+)</name>
        <dbReference type="ChEBI" id="CHEBI:18420"/>
    </ligand>
</feature>
<keyword evidence="4 17" id="KW-0812">Transmembrane</keyword>
<dbReference type="NCBIfam" id="TIGR01494">
    <property type="entry name" value="ATPase_P-type"/>
    <property type="match status" value="2"/>
</dbReference>
<protein>
    <recommendedName>
        <fullName evidence="17">Phospholipid-transporting ATPase</fullName>
        <ecNumber evidence="17">7.6.2.1</ecNumber>
    </recommendedName>
</protein>
<feature type="compositionally biased region" description="Low complexity" evidence="18">
    <location>
        <begin position="653"/>
        <end position="664"/>
    </location>
</feature>
<dbReference type="SUPFAM" id="SSF81660">
    <property type="entry name" value="Metal cation-transporting ATPase, ATP-binding domain N"/>
    <property type="match status" value="1"/>
</dbReference>
<organism evidence="22 23">
    <name type="scientific">Bionectria ochroleuca</name>
    <name type="common">Gliocladium roseum</name>
    <dbReference type="NCBI Taxonomy" id="29856"/>
    <lineage>
        <taxon>Eukaryota</taxon>
        <taxon>Fungi</taxon>
        <taxon>Dikarya</taxon>
        <taxon>Ascomycota</taxon>
        <taxon>Pezizomycotina</taxon>
        <taxon>Sordariomycetes</taxon>
        <taxon>Hypocreomycetidae</taxon>
        <taxon>Hypocreales</taxon>
        <taxon>Bionectriaceae</taxon>
        <taxon>Clonostachys</taxon>
    </lineage>
</organism>
<comment type="cofactor">
    <cofactor evidence="16">
        <name>Mg(2+)</name>
        <dbReference type="ChEBI" id="CHEBI:18420"/>
    </cofactor>
</comment>
<feature type="binding site" evidence="16">
    <location>
        <position position="589"/>
    </location>
    <ligand>
        <name>Mg(2+)</name>
        <dbReference type="ChEBI" id="CHEBI:18420"/>
    </ligand>
</feature>
<evidence type="ECO:0000256" key="9">
    <source>
        <dbReference type="ARBA" id="ARBA00022967"/>
    </source>
</evidence>
<sequence length="1465" mass="165946">MSESSRRDNSRHWQPSHLPHSESLEAILTIPPSDRQPQAGASPASQRQHRPFDTQSRDSMAPYGAAAESPIPDASKSVNTDYDNGRTPSSFTAGMKAFVRSDIRESIRRARAKKNKNKRLARESWKDKLKARIAAWWQLIIIETILRRKPLPSSKDGRHIPLNPDEVGNSGLIDERSNKPYINNFIRSSRYTIFSFVPGQLIYQFSKLGNFYLMVIGIIQVIPGLSTVGRWTTIVPLSCFIAFSMLKEGYDDWRRYELDKVENRTTVWVLAHGVRKNSANRPKKFSGRGWKNGKPVDEKLHERRDHATAAFEGDEWMPVQWQHVQVGDVVRLRRNEGLPADIALLYASGPNGIAYVDTMALDGETNLKSKQACPLFVERCNTLDGLISTRAEVVSEDPNLDLYSYDGKATVDGESLPLTHNNVVLRGSTLRNISLAIGLVINTGEECKIRMNANKNVKAKKPAMQSIVNKMVLFQIFMVMMLSMGLTVGYFLWKDPNEKNAFYIFRQLPSGQVLYDGGVSATEIFFGYLIMFNTLIPLSLYISLEIVKIGQFFNMQDPEMYDPVSNTPMVANTTTILEDLGQIKYIFSDKTGTLTENIMRFRKLSVAGVAALHDMDLQKEEEEDIRKMAMQKEGKGKAKTIDGRENERPGAIRRSTSRSQWRSSVHLDQQQEMKTEEILDYVRRHPNTIFSQKVKHFILCIALCHTCLPEVDEKGEIGFQAASPDELALVEAARDLGYLLIDRPSNSIKLQVTNPDGSVHSEVYETLDVIEFTSKRKRMSIIVRMPDGRLCVLCKGADNVIIARLRQKQVAQKTATDIGRRMSLRKTDEQGRALKRRSTARESMQGQDSFNASRAEGWRASLRLSQDAERYSEDRRESFGRAATHDGHDPRIDETLAASETAIFERCFEHIDAFASEGLRTLLFGYRYIDQSAYNEWKEIYREAETSLNDRRQKMDDASEMIEQNLELAGATAIEDKLQEGVPETIDKLRRASIKVWMLTGDKRETAIEIAHSARLCTPVSELYVLDSTEGNLHQAMTDSINAVGREQVPHSVLVIDGQTLATIDDDEELAVLFYDLVILVDSVICCRASPSQKAHLVKSIRRYVPKTMTLAIGDGANDIGMILEAHVGVGISGREGLQASRIADYAIAQFRFLQRLLFVHGRWNYLRTGKYVLATFWKEILFYIVQAHFQRWNAYTGTSLYESWSLTVFNVLFTSLAVIIPAIFDKDLSQDTLLAVPELYTFGQKNLGFNYPQYFGWATMGAIGSVINFFPVWAEYRLRLFNNDDSLYSMGVACFTISVMFINIKLFMLETHSKSVVIFFCFLITVAGWFMWLCILSQMYAVGNIYAVHGTFIHNFGRQLSWWVTVLLSLATLVVIELVVQSIRRVYFPTDQDLMQRIEKDADSAKAIERKAYSSKNGVEVMEMQNVGGRSSAQADEESWAASTSHRHSRYGKGTRQAPIQEDP</sequence>
<evidence type="ECO:0000256" key="5">
    <source>
        <dbReference type="ARBA" id="ARBA00022723"/>
    </source>
</evidence>
<keyword evidence="6 15" id="KW-0547">Nucleotide-binding</keyword>
<evidence type="ECO:0000256" key="14">
    <source>
        <dbReference type="PIRSR" id="PIRSR606539-1"/>
    </source>
</evidence>
<feature type="binding site" evidence="15">
    <location>
        <position position="1001"/>
    </location>
    <ligand>
        <name>ATP</name>
        <dbReference type="ChEBI" id="CHEBI:30616"/>
    </ligand>
</feature>
<dbReference type="PANTHER" id="PTHR24092">
    <property type="entry name" value="PROBABLE PHOSPHOLIPID-TRANSPORTING ATPASE"/>
    <property type="match status" value="1"/>
</dbReference>
<dbReference type="SFLD" id="SFLDF00027">
    <property type="entry name" value="p-type_atpase"/>
    <property type="match status" value="1"/>
</dbReference>
<evidence type="ECO:0000256" key="2">
    <source>
        <dbReference type="ARBA" id="ARBA00004308"/>
    </source>
</evidence>
<feature type="region of interest" description="Disordered" evidence="18">
    <location>
        <begin position="1427"/>
        <end position="1465"/>
    </location>
</feature>
<feature type="domain" description="P-type ATPase N-terminal" evidence="20">
    <location>
        <begin position="176"/>
        <end position="234"/>
    </location>
</feature>
<dbReference type="SUPFAM" id="SSF56784">
    <property type="entry name" value="HAD-like"/>
    <property type="match status" value="1"/>
</dbReference>
<feature type="binding site" evidence="15">
    <location>
        <position position="1118"/>
    </location>
    <ligand>
        <name>ATP</name>
        <dbReference type="ChEBI" id="CHEBI:30616"/>
    </ligand>
</feature>
<feature type="binding site" evidence="15">
    <location>
        <position position="1088"/>
    </location>
    <ligand>
        <name>ATP</name>
        <dbReference type="ChEBI" id="CHEBI:30616"/>
    </ligand>
</feature>
<dbReference type="GO" id="GO:0000287">
    <property type="term" value="F:magnesium ion binding"/>
    <property type="evidence" value="ECO:0007669"/>
    <property type="project" value="UniProtKB-UniRule"/>
</dbReference>
<feature type="binding site" evidence="15">
    <location>
        <position position="589"/>
    </location>
    <ligand>
        <name>ATP</name>
        <dbReference type="ChEBI" id="CHEBI:30616"/>
    </ligand>
</feature>
<evidence type="ECO:0000256" key="10">
    <source>
        <dbReference type="ARBA" id="ARBA00022989"/>
    </source>
</evidence>
<proteinExistence type="inferred from homology"/>